<accession>A0A8J5QIW6</accession>
<dbReference type="InterPro" id="IPR050542">
    <property type="entry name" value="Glycosyl_Hydrlase18_Chitinase"/>
</dbReference>
<reference evidence="17 18" key="1">
    <citation type="journal article" date="2021" name="DNA Res.">
        <title>Genome analysis of Candida subhashii reveals its hybrid nature and dual mitochondrial genome conformations.</title>
        <authorList>
            <person name="Mixao V."/>
            <person name="Hegedusova E."/>
            <person name="Saus E."/>
            <person name="Pryszcz L.P."/>
            <person name="Cillingova A."/>
            <person name="Nosek J."/>
            <person name="Gabaldon T."/>
        </authorList>
    </citation>
    <scope>NUCLEOTIDE SEQUENCE [LARGE SCALE GENOMIC DNA]</scope>
    <source>
        <strain evidence="17 18">CBS 10753</strain>
    </source>
</reference>
<evidence type="ECO:0000256" key="6">
    <source>
        <dbReference type="ARBA" id="ARBA00022729"/>
    </source>
</evidence>
<keyword evidence="6 15" id="KW-0732">Signal</keyword>
<keyword evidence="7 13" id="KW-0378">Hydrolase</keyword>
<evidence type="ECO:0000256" key="9">
    <source>
        <dbReference type="ARBA" id="ARBA00023180"/>
    </source>
</evidence>
<evidence type="ECO:0000313" key="18">
    <source>
        <dbReference type="Proteomes" id="UP000694255"/>
    </source>
</evidence>
<dbReference type="EC" id="3.2.1.14" evidence="3"/>
<evidence type="ECO:0000259" key="16">
    <source>
        <dbReference type="PROSITE" id="PS51910"/>
    </source>
</evidence>
<comment type="catalytic activity">
    <reaction evidence="1">
        <text>Random endo-hydrolysis of N-acetyl-beta-D-glucosaminide (1-&gt;4)-beta-linkages in chitin and chitodextrins.</text>
        <dbReference type="EC" id="3.2.1.14"/>
    </reaction>
</comment>
<dbReference type="GO" id="GO:0006032">
    <property type="term" value="P:chitin catabolic process"/>
    <property type="evidence" value="ECO:0007669"/>
    <property type="project" value="UniProtKB-KW"/>
</dbReference>
<feature type="signal peptide" evidence="15">
    <location>
        <begin position="1"/>
        <end position="17"/>
    </location>
</feature>
<evidence type="ECO:0000256" key="2">
    <source>
        <dbReference type="ARBA" id="ARBA00004613"/>
    </source>
</evidence>
<dbReference type="InterPro" id="IPR001579">
    <property type="entry name" value="Glyco_hydro_18_chit_AS"/>
</dbReference>
<dbReference type="InterPro" id="IPR045321">
    <property type="entry name" value="Cts1-like"/>
</dbReference>
<evidence type="ECO:0000256" key="14">
    <source>
        <dbReference type="RuleBase" id="RU004453"/>
    </source>
</evidence>
<dbReference type="GO" id="GO:0008843">
    <property type="term" value="F:endochitinase activity"/>
    <property type="evidence" value="ECO:0007669"/>
    <property type="project" value="UniProtKB-EC"/>
</dbReference>
<dbReference type="InterPro" id="IPR001223">
    <property type="entry name" value="Glyco_hydro18_cat"/>
</dbReference>
<dbReference type="RefSeq" id="XP_049264099.1">
    <property type="nucleotide sequence ID" value="XM_049406386.1"/>
</dbReference>
<dbReference type="GO" id="GO:0005576">
    <property type="term" value="C:extracellular region"/>
    <property type="evidence" value="ECO:0007669"/>
    <property type="project" value="UniProtKB-SubCell"/>
</dbReference>
<evidence type="ECO:0000256" key="1">
    <source>
        <dbReference type="ARBA" id="ARBA00000822"/>
    </source>
</evidence>
<evidence type="ECO:0000256" key="3">
    <source>
        <dbReference type="ARBA" id="ARBA00012729"/>
    </source>
</evidence>
<dbReference type="PANTHER" id="PTHR45708">
    <property type="entry name" value="ENDOCHITINASE"/>
    <property type="match status" value="1"/>
</dbReference>
<keyword evidence="11 13" id="KW-0326">Glycosidase</keyword>
<feature type="domain" description="GH18" evidence="16">
    <location>
        <begin position="24"/>
        <end position="302"/>
    </location>
</feature>
<evidence type="ECO:0000313" key="17">
    <source>
        <dbReference type="EMBL" id="KAG7663867.1"/>
    </source>
</evidence>
<dbReference type="EMBL" id="JAGSYN010000115">
    <property type="protein sequence ID" value="KAG7663867.1"/>
    <property type="molecule type" value="Genomic_DNA"/>
</dbReference>
<dbReference type="GO" id="GO:0008061">
    <property type="term" value="F:chitin binding"/>
    <property type="evidence" value="ECO:0007669"/>
    <property type="project" value="UniProtKB-KW"/>
</dbReference>
<comment type="subcellular location">
    <subcellularLocation>
        <location evidence="2">Secreted</location>
    </subcellularLocation>
</comment>
<dbReference type="PROSITE" id="PS51910">
    <property type="entry name" value="GH18_2"/>
    <property type="match status" value="1"/>
</dbReference>
<evidence type="ECO:0000256" key="12">
    <source>
        <dbReference type="ARBA" id="ARBA00023326"/>
    </source>
</evidence>
<dbReference type="FunFam" id="3.20.20.80:FF:000125">
    <property type="entry name" value="CTS1p Endochitinase"/>
    <property type="match status" value="1"/>
</dbReference>
<keyword evidence="8" id="KW-0146">Chitin degradation</keyword>
<dbReference type="GeneID" id="73469417"/>
<keyword evidence="12" id="KW-0624">Polysaccharide degradation</keyword>
<sequence>MLTQIIATSLIAAAASAFNGDANNNIAAYWGQNAGGSQQSLGEYCNSTSADIIIMSFMNGFPNLELNFANQCSSTFSDGLLHCSNIGQDIKSCQEQGKVVLLSLGGAEGQYGFSSDSQAEQFATTMWNKFGGGQDNERPFDDAVVDGFDFDIENKDQTGYVALAKKLRGYFKEDSSKKYYLAAAPQCPYPDESVGDLLSQAEIDFCFIQFYNNYCSLNGQFNWQTWRTYAKSTSPNKDIKLYLGLPGSPASAGSGYVGLSEVENALGSIHEDPAFGGISVWDVSSAQQDGFLDGLRNLLGSVPENSNTPTSNSDAEDEVVVRTAEQTLTPTALADPEKDANPDPVVKVVYTTVTTTIHVARATGLEKRDEAIVLQGESSNTKAGVVLLLLSLLAFALL</sequence>
<comment type="similarity">
    <text evidence="14">Belongs to the glycosyl hydrolase 18 family.</text>
</comment>
<keyword evidence="18" id="KW-1185">Reference proteome</keyword>
<gene>
    <name evidence="17" type="ORF">J8A68_002616</name>
</gene>
<evidence type="ECO:0000256" key="7">
    <source>
        <dbReference type="ARBA" id="ARBA00022801"/>
    </source>
</evidence>
<dbReference type="AlphaFoldDB" id="A0A8J5QIW6"/>
<organism evidence="17 18">
    <name type="scientific">[Candida] subhashii</name>
    <dbReference type="NCBI Taxonomy" id="561895"/>
    <lineage>
        <taxon>Eukaryota</taxon>
        <taxon>Fungi</taxon>
        <taxon>Dikarya</taxon>
        <taxon>Ascomycota</taxon>
        <taxon>Saccharomycotina</taxon>
        <taxon>Pichiomycetes</taxon>
        <taxon>Debaryomycetaceae</taxon>
        <taxon>Spathaspora</taxon>
    </lineage>
</organism>
<evidence type="ECO:0000256" key="10">
    <source>
        <dbReference type="ARBA" id="ARBA00023277"/>
    </source>
</evidence>
<dbReference type="Pfam" id="PF00704">
    <property type="entry name" value="Glyco_hydro_18"/>
    <property type="match status" value="1"/>
</dbReference>
<protein>
    <recommendedName>
        <fullName evidence="3">chitinase</fullName>
        <ecNumber evidence="3">3.2.1.14</ecNumber>
    </recommendedName>
</protein>
<dbReference type="PANTHER" id="PTHR45708:SF49">
    <property type="entry name" value="ENDOCHITINASE"/>
    <property type="match status" value="1"/>
</dbReference>
<keyword evidence="4" id="KW-0964">Secreted</keyword>
<dbReference type="GO" id="GO:0000272">
    <property type="term" value="P:polysaccharide catabolic process"/>
    <property type="evidence" value="ECO:0007669"/>
    <property type="project" value="UniProtKB-KW"/>
</dbReference>
<proteinExistence type="inferred from homology"/>
<keyword evidence="5" id="KW-0147">Chitin-binding</keyword>
<name>A0A8J5QIW6_9ASCO</name>
<evidence type="ECO:0000256" key="4">
    <source>
        <dbReference type="ARBA" id="ARBA00022525"/>
    </source>
</evidence>
<evidence type="ECO:0000256" key="15">
    <source>
        <dbReference type="SAM" id="SignalP"/>
    </source>
</evidence>
<dbReference type="Proteomes" id="UP000694255">
    <property type="component" value="Unassembled WGS sequence"/>
</dbReference>
<evidence type="ECO:0000256" key="11">
    <source>
        <dbReference type="ARBA" id="ARBA00023295"/>
    </source>
</evidence>
<dbReference type="PROSITE" id="PS01095">
    <property type="entry name" value="GH18_1"/>
    <property type="match status" value="1"/>
</dbReference>
<evidence type="ECO:0000256" key="8">
    <source>
        <dbReference type="ARBA" id="ARBA00023024"/>
    </source>
</evidence>
<keyword evidence="9" id="KW-0325">Glycoprotein</keyword>
<feature type="chain" id="PRO_5035209267" description="chitinase" evidence="15">
    <location>
        <begin position="18"/>
        <end position="398"/>
    </location>
</feature>
<comment type="caution">
    <text evidence="17">The sequence shown here is derived from an EMBL/GenBank/DDBJ whole genome shotgun (WGS) entry which is preliminary data.</text>
</comment>
<evidence type="ECO:0000256" key="13">
    <source>
        <dbReference type="RuleBase" id="RU000489"/>
    </source>
</evidence>
<keyword evidence="10" id="KW-0119">Carbohydrate metabolism</keyword>
<dbReference type="CDD" id="cd02877">
    <property type="entry name" value="GH18_hevamine_XipI_class_III"/>
    <property type="match status" value="1"/>
</dbReference>
<dbReference type="OrthoDB" id="6020543at2759"/>
<evidence type="ECO:0000256" key="5">
    <source>
        <dbReference type="ARBA" id="ARBA00022669"/>
    </source>
</evidence>